<dbReference type="InterPro" id="IPR023408">
    <property type="entry name" value="MscS_beta-dom_sf"/>
</dbReference>
<feature type="transmembrane region" description="Helical" evidence="7">
    <location>
        <begin position="375"/>
        <end position="395"/>
    </location>
</feature>
<dbReference type="Gene3D" id="1.10.287.1260">
    <property type="match status" value="1"/>
</dbReference>
<feature type="transmembrane region" description="Helical" evidence="7">
    <location>
        <begin position="302"/>
        <end position="325"/>
    </location>
</feature>
<evidence type="ECO:0000313" key="11">
    <source>
        <dbReference type="EMBL" id="PWR18972.1"/>
    </source>
</evidence>
<feature type="transmembrane region" description="Helical" evidence="7">
    <location>
        <begin position="548"/>
        <end position="572"/>
    </location>
</feature>
<keyword evidence="4 7" id="KW-0812">Transmembrane</keyword>
<feature type="domain" description="Mechanosensitive ion channel MscS" evidence="9">
    <location>
        <begin position="641"/>
        <end position="707"/>
    </location>
</feature>
<evidence type="ECO:0000256" key="7">
    <source>
        <dbReference type="SAM" id="Phobius"/>
    </source>
</evidence>
<feature type="signal peptide" evidence="8">
    <location>
        <begin position="1"/>
        <end position="30"/>
    </location>
</feature>
<feature type="transmembrane region" description="Helical" evidence="7">
    <location>
        <begin position="264"/>
        <end position="290"/>
    </location>
</feature>
<feature type="transmembrane region" description="Helical" evidence="7">
    <location>
        <begin position="349"/>
        <end position="369"/>
    </location>
</feature>
<dbReference type="AlphaFoldDB" id="A0A317DWZ8"/>
<evidence type="ECO:0000259" key="10">
    <source>
        <dbReference type="Pfam" id="PF21082"/>
    </source>
</evidence>
<protein>
    <recommendedName>
        <fullName evidence="13">DUF3772 domain-containing protein</fullName>
    </recommendedName>
</protein>
<keyword evidence="6 7" id="KW-0472">Membrane</keyword>
<dbReference type="InterPro" id="IPR010920">
    <property type="entry name" value="LSM_dom_sf"/>
</dbReference>
<evidence type="ECO:0008006" key="13">
    <source>
        <dbReference type="Google" id="ProtNLM"/>
    </source>
</evidence>
<dbReference type="EMBL" id="QGLF01000005">
    <property type="protein sequence ID" value="PWR18972.1"/>
    <property type="molecule type" value="Genomic_DNA"/>
</dbReference>
<evidence type="ECO:0000256" key="3">
    <source>
        <dbReference type="ARBA" id="ARBA00022475"/>
    </source>
</evidence>
<dbReference type="InterPro" id="IPR011014">
    <property type="entry name" value="MscS_channel_TM-2"/>
</dbReference>
<evidence type="ECO:0000256" key="4">
    <source>
        <dbReference type="ARBA" id="ARBA00022692"/>
    </source>
</evidence>
<dbReference type="PANTHER" id="PTHR30347:SF1">
    <property type="entry name" value="MECHANOSENSITIVE CHANNEL MSCK"/>
    <property type="match status" value="1"/>
</dbReference>
<feature type="transmembrane region" description="Helical" evidence="7">
    <location>
        <begin position="224"/>
        <end position="243"/>
    </location>
</feature>
<dbReference type="InterPro" id="IPR011066">
    <property type="entry name" value="MscS_channel_C_sf"/>
</dbReference>
<dbReference type="SUPFAM" id="SSF50182">
    <property type="entry name" value="Sm-like ribonucleoproteins"/>
    <property type="match status" value="1"/>
</dbReference>
<dbReference type="Gene3D" id="3.30.70.100">
    <property type="match status" value="1"/>
</dbReference>
<comment type="similarity">
    <text evidence="2">Belongs to the MscS (TC 1.A.23) family.</text>
</comment>
<evidence type="ECO:0000313" key="12">
    <source>
        <dbReference type="Proteomes" id="UP000246077"/>
    </source>
</evidence>
<evidence type="ECO:0000256" key="5">
    <source>
        <dbReference type="ARBA" id="ARBA00022989"/>
    </source>
</evidence>
<feature type="transmembrane region" description="Helical" evidence="7">
    <location>
        <begin position="428"/>
        <end position="445"/>
    </location>
</feature>
<organism evidence="11 12">
    <name type="scientific">Zavarzinia compransoris</name>
    <dbReference type="NCBI Taxonomy" id="1264899"/>
    <lineage>
        <taxon>Bacteria</taxon>
        <taxon>Pseudomonadati</taxon>
        <taxon>Pseudomonadota</taxon>
        <taxon>Alphaproteobacteria</taxon>
        <taxon>Rhodospirillales</taxon>
        <taxon>Zavarziniaceae</taxon>
        <taxon>Zavarzinia</taxon>
    </lineage>
</organism>
<evidence type="ECO:0000256" key="1">
    <source>
        <dbReference type="ARBA" id="ARBA00004651"/>
    </source>
</evidence>
<gene>
    <name evidence="11" type="ORF">DKG75_18565</name>
</gene>
<comment type="caution">
    <text evidence="11">The sequence shown here is derived from an EMBL/GenBank/DDBJ whole genome shotgun (WGS) entry which is preliminary data.</text>
</comment>
<dbReference type="InterPro" id="IPR049278">
    <property type="entry name" value="MS_channel_C"/>
</dbReference>
<keyword evidence="3" id="KW-1003">Cell membrane</keyword>
<feature type="transmembrane region" description="Helical" evidence="7">
    <location>
        <begin position="503"/>
        <end position="528"/>
    </location>
</feature>
<dbReference type="GO" id="GO:0008381">
    <property type="term" value="F:mechanosensitive monoatomic ion channel activity"/>
    <property type="evidence" value="ECO:0007669"/>
    <property type="project" value="UniProtKB-ARBA"/>
</dbReference>
<feature type="chain" id="PRO_5016359713" description="DUF3772 domain-containing protein" evidence="8">
    <location>
        <begin position="31"/>
        <end position="843"/>
    </location>
</feature>
<keyword evidence="5 7" id="KW-1133">Transmembrane helix</keyword>
<sequence>MKAIMPRSPRLHLLLLVLLLCIPAAPRAFAAEENSAEKPIAGAPVASDGRQVTSQITSWSASLDKLEVTVRNPAADEQTILEARTQVEAIRDEAQALAASVNSSLAETRALLDALGPPPADENTKESPELARQRASLNAEISDLDGRAKRALVVAARADALVLIAVENTRKQVTAKVMAQGPSPFSLELWETGLPETLDAITALSGVPLAWWSAPETGAKLATAWPTVLLVIVGATIVGWPIRRWLLRKGGPKPEEEEPSQGRRVLAATAAGLATCAIPVLAIVSVYVSFSVHGLLTGDFSLLARGLVAGLSIYIVVSGFAHVALQPRLPQWRISGLSEKSAETLESRLKLLGVMIGVNSFIWIAFNLAQADGSFRALVNLFANSTIAFGLWPILGDRAWYRSEAMVSAEATGGETVDPRLYVFPRRVLRLLVLAIPVTALAGYYNLSDYITRNVILIGALFGIFSALTTVIGEATAAMLNAQRGPLRQVRSALGLSDDSGKVAHFWLAGFFNVALGFALFLAFLPSAGVPRQDIANFLESGISGVRIGNFTISFTDILLAIVVFIVALRLTRMVQRLLERRILPQTRFDTGVQNSIKSAAGYAGTTLGLVIAVSVAGINFSNIAIIAGALSVGIGFGLQNIVNNFISGLIVLVERPVKVGDWVVIGGAEGTVKRINVRATEIETFKRTTVIVPNGDLISQPIVNYTLHNKLGRIDIPVGVAYGSDPSTIEKTLIEIASSHKSVLSFPKPRVFFLNFGASSLDFELRCFLANIEEGALVRTDLMYAVERTFRERKIEIPFAQSEVNFKDRDFDRIEALINRFLDQRDAQRAEPAGKHEGTGNA</sequence>
<dbReference type="Proteomes" id="UP000246077">
    <property type="component" value="Unassembled WGS sequence"/>
</dbReference>
<reference evidence="12" key="1">
    <citation type="submission" date="2018-05" db="EMBL/GenBank/DDBJ databases">
        <title>Zavarzinia sp. HR-AS.</title>
        <authorList>
            <person name="Lee Y."/>
            <person name="Jeon C.O."/>
        </authorList>
    </citation>
    <scope>NUCLEOTIDE SEQUENCE [LARGE SCALE GENOMIC DNA]</scope>
    <source>
        <strain evidence="12">DSM 1231</strain>
    </source>
</reference>
<accession>A0A317DWZ8</accession>
<dbReference type="InterPro" id="IPR052702">
    <property type="entry name" value="MscS-like_channel"/>
</dbReference>
<proteinExistence type="inferred from homology"/>
<dbReference type="Pfam" id="PF21082">
    <property type="entry name" value="MS_channel_3rd"/>
    <property type="match status" value="1"/>
</dbReference>
<name>A0A317DWZ8_9PROT</name>
<evidence type="ECO:0000256" key="6">
    <source>
        <dbReference type="ARBA" id="ARBA00023136"/>
    </source>
</evidence>
<keyword evidence="12" id="KW-1185">Reference proteome</keyword>
<dbReference type="Gene3D" id="2.30.30.60">
    <property type="match status" value="1"/>
</dbReference>
<dbReference type="GO" id="GO:0005886">
    <property type="term" value="C:plasma membrane"/>
    <property type="evidence" value="ECO:0007669"/>
    <property type="project" value="UniProtKB-SubCell"/>
</dbReference>
<keyword evidence="8" id="KW-0732">Signal</keyword>
<evidence type="ECO:0000256" key="2">
    <source>
        <dbReference type="ARBA" id="ARBA00008017"/>
    </source>
</evidence>
<dbReference type="Pfam" id="PF00924">
    <property type="entry name" value="MS_channel_2nd"/>
    <property type="match status" value="1"/>
</dbReference>
<dbReference type="SUPFAM" id="SSF82861">
    <property type="entry name" value="Mechanosensitive channel protein MscS (YggB), transmembrane region"/>
    <property type="match status" value="1"/>
</dbReference>
<evidence type="ECO:0000256" key="8">
    <source>
        <dbReference type="SAM" id="SignalP"/>
    </source>
</evidence>
<feature type="transmembrane region" description="Helical" evidence="7">
    <location>
        <begin position="457"/>
        <end position="482"/>
    </location>
</feature>
<feature type="domain" description="Mechanosensitive ion channel MscS C-terminal" evidence="10">
    <location>
        <begin position="715"/>
        <end position="798"/>
    </location>
</feature>
<dbReference type="PANTHER" id="PTHR30347">
    <property type="entry name" value="POTASSIUM CHANNEL RELATED"/>
    <property type="match status" value="1"/>
</dbReference>
<evidence type="ECO:0000259" key="9">
    <source>
        <dbReference type="Pfam" id="PF00924"/>
    </source>
</evidence>
<dbReference type="InterPro" id="IPR006685">
    <property type="entry name" value="MscS_channel_2nd"/>
</dbReference>
<comment type="subcellular location">
    <subcellularLocation>
        <location evidence="1">Cell membrane</location>
        <topology evidence="1">Multi-pass membrane protein</topology>
    </subcellularLocation>
</comment>
<dbReference type="SUPFAM" id="SSF82689">
    <property type="entry name" value="Mechanosensitive channel protein MscS (YggB), C-terminal domain"/>
    <property type="match status" value="1"/>
</dbReference>